<proteinExistence type="predicted"/>
<dbReference type="AlphaFoldDB" id="I3TN91"/>
<evidence type="ECO:0000256" key="1">
    <source>
        <dbReference type="SAM" id="MobiDB-lite"/>
    </source>
</evidence>
<keyword evidence="3" id="KW-1185">Reference proteome</keyword>
<feature type="region of interest" description="Disordered" evidence="1">
    <location>
        <begin position="1"/>
        <end position="20"/>
    </location>
</feature>
<dbReference type="STRING" id="1110502.TMO_2391"/>
<sequence length="71" mass="7994">MKPLPGWPAAATAAHARHTAAGGRLVAERVVIRHRPEGSRHVLRARWRWPDGSEVRGTWCWAVPPGENRQR</sequence>
<gene>
    <name evidence="2" type="ordered locus">TMO_2391</name>
</gene>
<evidence type="ECO:0000313" key="3">
    <source>
        <dbReference type="Proteomes" id="UP000005258"/>
    </source>
</evidence>
<reference evidence="2 3" key="1">
    <citation type="journal article" date="2012" name="J. Am. Chem. Soc.">
        <title>Bacterial biosynthesis and maturation of the didemnin anti-cancer agents.</title>
        <authorList>
            <person name="Xu Y."/>
            <person name="Kersten R.D."/>
            <person name="Nam S.J."/>
            <person name="Lu L."/>
            <person name="Al-Suwailem A.M."/>
            <person name="Zheng H."/>
            <person name="Fenical W."/>
            <person name="Dorrestein P.C."/>
            <person name="Moore B.S."/>
            <person name="Qian P.Y."/>
        </authorList>
    </citation>
    <scope>NUCLEOTIDE SEQUENCE [LARGE SCALE GENOMIC DNA]</scope>
    <source>
        <strain evidence="2 3">KA081020-065</strain>
    </source>
</reference>
<dbReference type="EMBL" id="CP003236">
    <property type="protein sequence ID" value="AFK54229.1"/>
    <property type="molecule type" value="Genomic_DNA"/>
</dbReference>
<feature type="compositionally biased region" description="Low complexity" evidence="1">
    <location>
        <begin position="9"/>
        <end position="20"/>
    </location>
</feature>
<dbReference type="KEGG" id="tmo:TMO_2391"/>
<organism evidence="2 3">
    <name type="scientific">Tistrella mobilis (strain KA081020-065)</name>
    <dbReference type="NCBI Taxonomy" id="1110502"/>
    <lineage>
        <taxon>Bacteria</taxon>
        <taxon>Pseudomonadati</taxon>
        <taxon>Pseudomonadota</taxon>
        <taxon>Alphaproteobacteria</taxon>
        <taxon>Geminicoccales</taxon>
        <taxon>Geminicoccaceae</taxon>
        <taxon>Tistrella</taxon>
    </lineage>
</organism>
<evidence type="ECO:0000313" key="2">
    <source>
        <dbReference type="EMBL" id="AFK54229.1"/>
    </source>
</evidence>
<name>I3TN91_TISMK</name>
<dbReference type="RefSeq" id="WP_014745906.1">
    <property type="nucleotide sequence ID" value="NC_017956.1"/>
</dbReference>
<protein>
    <submittedName>
        <fullName evidence="2">Uncharacterized protein</fullName>
    </submittedName>
</protein>
<dbReference type="HOGENOM" id="CLU_2738815_0_0_5"/>
<dbReference type="Proteomes" id="UP000005258">
    <property type="component" value="Chromosome"/>
</dbReference>
<accession>I3TN91</accession>